<sequence length="428" mass="47205">MKNGTGETAFIRPRLYAVDVSELAFVQYPPVNFTAGFHELRVVLGQTETSTCLLWPASACGRAPFMLSLSPLSHNQAYKGAKAPQIPRPNEASVTSVTLFSRLPPYPNIMMRIAIAGGAGLGYLLAKELSEAANAYNVVVLSRCERPEYAALDVQVMQVNYDDYTSLSYALHGVNLVISIVSGNEQLNLINAAAQSGVQLFVPSEFEGALDKRPSENDQLDPASSSSQARTLLRRCARSSQMKWTVFSCGVFMERFLPQGLGSLMIGYGKNLSDSGSYLLDMNSYTAEYVEKDARGRTVRVCMTSVYDVARFVVAAIDLGPANWPREFTMRGDRLSVRDVVGQCGRALNAAFQLSQWQVADLPQLVSGYYQQGDYGRVTFYQQLQATVEGRYDFGQTSLNDLVNSSPYVDVQPRSFRQWLAEQFPPSA</sequence>
<dbReference type="InterPro" id="IPR036291">
    <property type="entry name" value="NAD(P)-bd_dom_sf"/>
</dbReference>
<dbReference type="Gene3D" id="3.40.50.720">
    <property type="entry name" value="NAD(P)-binding Rossmann-like Domain"/>
    <property type="match status" value="1"/>
</dbReference>
<dbReference type="GO" id="GO:0016491">
    <property type="term" value="F:oxidoreductase activity"/>
    <property type="evidence" value="ECO:0007669"/>
    <property type="project" value="UniProtKB-KW"/>
</dbReference>
<dbReference type="EMBL" id="JAADYS010000113">
    <property type="protein sequence ID" value="KAF4472175.1"/>
    <property type="molecule type" value="Genomic_DNA"/>
</dbReference>
<dbReference type="InterPro" id="IPR008030">
    <property type="entry name" value="NmrA-like"/>
</dbReference>
<dbReference type="OrthoDB" id="419598at2759"/>
<name>A0A8H4PE19_9HYPO</name>
<evidence type="ECO:0000313" key="5">
    <source>
        <dbReference type="Proteomes" id="UP000554235"/>
    </source>
</evidence>
<dbReference type="InterPro" id="IPR051609">
    <property type="entry name" value="NmrA/Isoflavone_reductase-like"/>
</dbReference>
<proteinExistence type="predicted"/>
<keyword evidence="5" id="KW-1185">Reference proteome</keyword>
<evidence type="ECO:0000313" key="4">
    <source>
        <dbReference type="EMBL" id="KAF4472175.1"/>
    </source>
</evidence>
<dbReference type="Pfam" id="PF05368">
    <property type="entry name" value="NmrA"/>
    <property type="match status" value="1"/>
</dbReference>
<dbReference type="Proteomes" id="UP000554235">
    <property type="component" value="Unassembled WGS sequence"/>
</dbReference>
<gene>
    <name evidence="4" type="ORF">FALBO_920</name>
</gene>
<keyword evidence="1" id="KW-0521">NADP</keyword>
<keyword evidence="2" id="KW-0560">Oxidoreductase</keyword>
<dbReference type="PANTHER" id="PTHR47706">
    <property type="entry name" value="NMRA-LIKE FAMILY PROTEIN"/>
    <property type="match status" value="1"/>
</dbReference>
<dbReference type="AlphaFoldDB" id="A0A8H4PE19"/>
<reference evidence="4 5" key="1">
    <citation type="submission" date="2020-01" db="EMBL/GenBank/DDBJ databases">
        <title>Identification and distribution of gene clusters putatively required for synthesis of sphingolipid metabolism inhibitors in phylogenetically diverse species of the filamentous fungus Fusarium.</title>
        <authorList>
            <person name="Kim H.-S."/>
            <person name="Busman M."/>
            <person name="Brown D.W."/>
            <person name="Divon H."/>
            <person name="Uhlig S."/>
            <person name="Proctor R.H."/>
        </authorList>
    </citation>
    <scope>NUCLEOTIDE SEQUENCE [LARGE SCALE GENOMIC DNA]</scope>
    <source>
        <strain evidence="4 5">NRRL 20459</strain>
    </source>
</reference>
<accession>A0A8H4PE19</accession>
<protein>
    <submittedName>
        <fullName evidence="4">Isoflavone reductase family</fullName>
    </submittedName>
</protein>
<dbReference type="PANTHER" id="PTHR47706:SF5">
    <property type="entry name" value="ISOFLAVONE REDUCTASE"/>
    <property type="match status" value="1"/>
</dbReference>
<organism evidence="4 5">
    <name type="scientific">Fusarium albosuccineum</name>
    <dbReference type="NCBI Taxonomy" id="1237068"/>
    <lineage>
        <taxon>Eukaryota</taxon>
        <taxon>Fungi</taxon>
        <taxon>Dikarya</taxon>
        <taxon>Ascomycota</taxon>
        <taxon>Pezizomycotina</taxon>
        <taxon>Sordariomycetes</taxon>
        <taxon>Hypocreomycetidae</taxon>
        <taxon>Hypocreales</taxon>
        <taxon>Nectriaceae</taxon>
        <taxon>Fusarium</taxon>
        <taxon>Fusarium decemcellulare species complex</taxon>
    </lineage>
</organism>
<evidence type="ECO:0000256" key="1">
    <source>
        <dbReference type="ARBA" id="ARBA00022857"/>
    </source>
</evidence>
<comment type="caution">
    <text evidence="4">The sequence shown here is derived from an EMBL/GenBank/DDBJ whole genome shotgun (WGS) entry which is preliminary data.</text>
</comment>
<evidence type="ECO:0000256" key="2">
    <source>
        <dbReference type="ARBA" id="ARBA00023002"/>
    </source>
</evidence>
<dbReference type="SUPFAM" id="SSF51735">
    <property type="entry name" value="NAD(P)-binding Rossmann-fold domains"/>
    <property type="match status" value="1"/>
</dbReference>
<evidence type="ECO:0000259" key="3">
    <source>
        <dbReference type="Pfam" id="PF05368"/>
    </source>
</evidence>
<feature type="domain" description="NmrA-like" evidence="3">
    <location>
        <begin position="113"/>
        <end position="365"/>
    </location>
</feature>